<sequence>MLQWLQSRRPMVSCACQTFDLRFLSIVLTLVKFFLLVCLLACTISVASVLDLCLGTMSSFCHLFISRRAANDRVRSLSSDMERKPLVLGG</sequence>
<keyword evidence="1" id="KW-0472">Membrane</keyword>
<proteinExistence type="predicted"/>
<evidence type="ECO:0000313" key="2">
    <source>
        <dbReference type="EMBL" id="KAF2740666.1"/>
    </source>
</evidence>
<protein>
    <submittedName>
        <fullName evidence="2">Uncharacterized protein</fullName>
    </submittedName>
</protein>
<evidence type="ECO:0000256" key="1">
    <source>
        <dbReference type="SAM" id="Phobius"/>
    </source>
</evidence>
<feature type="transmembrane region" description="Helical" evidence="1">
    <location>
        <begin position="21"/>
        <end position="50"/>
    </location>
</feature>
<keyword evidence="1" id="KW-0812">Transmembrane</keyword>
<evidence type="ECO:0000313" key="3">
    <source>
        <dbReference type="Proteomes" id="UP000799444"/>
    </source>
</evidence>
<gene>
    <name evidence="2" type="ORF">EJ04DRAFT_162193</name>
</gene>
<dbReference type="Proteomes" id="UP000799444">
    <property type="component" value="Unassembled WGS sequence"/>
</dbReference>
<comment type="caution">
    <text evidence="2">The sequence shown here is derived from an EMBL/GenBank/DDBJ whole genome shotgun (WGS) entry which is preliminary data.</text>
</comment>
<reference evidence="2" key="1">
    <citation type="journal article" date="2020" name="Stud. Mycol.">
        <title>101 Dothideomycetes genomes: a test case for predicting lifestyles and emergence of pathogens.</title>
        <authorList>
            <person name="Haridas S."/>
            <person name="Albert R."/>
            <person name="Binder M."/>
            <person name="Bloem J."/>
            <person name="Labutti K."/>
            <person name="Salamov A."/>
            <person name="Andreopoulos B."/>
            <person name="Baker S."/>
            <person name="Barry K."/>
            <person name="Bills G."/>
            <person name="Bluhm B."/>
            <person name="Cannon C."/>
            <person name="Castanera R."/>
            <person name="Culley D."/>
            <person name="Daum C."/>
            <person name="Ezra D."/>
            <person name="Gonzalez J."/>
            <person name="Henrissat B."/>
            <person name="Kuo A."/>
            <person name="Liang C."/>
            <person name="Lipzen A."/>
            <person name="Lutzoni F."/>
            <person name="Magnuson J."/>
            <person name="Mondo S."/>
            <person name="Nolan M."/>
            <person name="Ohm R."/>
            <person name="Pangilinan J."/>
            <person name="Park H.-J."/>
            <person name="Ramirez L."/>
            <person name="Alfaro M."/>
            <person name="Sun H."/>
            <person name="Tritt A."/>
            <person name="Yoshinaga Y."/>
            <person name="Zwiers L.-H."/>
            <person name="Turgeon B."/>
            <person name="Goodwin S."/>
            <person name="Spatafora J."/>
            <person name="Crous P."/>
            <person name="Grigoriev I."/>
        </authorList>
    </citation>
    <scope>NUCLEOTIDE SEQUENCE</scope>
    <source>
        <strain evidence="2">CBS 125425</strain>
    </source>
</reference>
<dbReference type="AlphaFoldDB" id="A0A9P4RBU1"/>
<dbReference type="EMBL" id="ML996099">
    <property type="protein sequence ID" value="KAF2740666.1"/>
    <property type="molecule type" value="Genomic_DNA"/>
</dbReference>
<keyword evidence="3" id="KW-1185">Reference proteome</keyword>
<accession>A0A9P4RBU1</accession>
<organism evidence="2 3">
    <name type="scientific">Polyplosphaeria fusca</name>
    <dbReference type="NCBI Taxonomy" id="682080"/>
    <lineage>
        <taxon>Eukaryota</taxon>
        <taxon>Fungi</taxon>
        <taxon>Dikarya</taxon>
        <taxon>Ascomycota</taxon>
        <taxon>Pezizomycotina</taxon>
        <taxon>Dothideomycetes</taxon>
        <taxon>Pleosporomycetidae</taxon>
        <taxon>Pleosporales</taxon>
        <taxon>Tetraplosphaeriaceae</taxon>
        <taxon>Polyplosphaeria</taxon>
    </lineage>
</organism>
<name>A0A9P4RBU1_9PLEO</name>
<keyword evidence="1" id="KW-1133">Transmembrane helix</keyword>